<feature type="transmembrane region" description="Helical" evidence="1">
    <location>
        <begin position="302"/>
        <end position="322"/>
    </location>
</feature>
<keyword evidence="1" id="KW-0472">Membrane</keyword>
<feature type="transmembrane region" description="Helical" evidence="1">
    <location>
        <begin position="224"/>
        <end position="244"/>
    </location>
</feature>
<gene>
    <name evidence="2" type="ORF">TrLO_g11422</name>
</gene>
<sequence>MAFDVGTNGTWDFVCGPSAEDSDFDSRHTGCQFPYVNKGWKDPALWEDGDCSITYADSGGFESYGMKCAIFVVLGFMPCLLCLYYLWSSFRNKKNNNKSTNLNMMDRCYVCISFLALGNSLAAIDCDQYARRFPSEVYSFFVGIGVSSTLIMMVWLTKNWITMIVGGKSKKSPTWLTHSARFSVGLFLFGEVVCAVLEYSIGGWTSCDVGDGAVNGCYSGTVNGIKNGIVGLAILFWSSLAVYYGTHIKSMLKSGGTSDAEAKKIGGFCLAIGVCAFLGFGYKSMTIGRIGSAQFEMAPCAFSWVSIVPIMLTFISWYACIAMRPTPKSRAKVANTPTTTTSSTVD</sequence>
<proteinExistence type="predicted"/>
<reference evidence="3" key="1">
    <citation type="journal article" date="2023" name="Commun. Biol.">
        <title>Genome analysis of Parmales, the sister group of diatoms, reveals the evolutionary specialization of diatoms from phago-mixotrophs to photoautotrophs.</title>
        <authorList>
            <person name="Ban H."/>
            <person name="Sato S."/>
            <person name="Yoshikawa S."/>
            <person name="Yamada K."/>
            <person name="Nakamura Y."/>
            <person name="Ichinomiya M."/>
            <person name="Sato N."/>
            <person name="Blanc-Mathieu R."/>
            <person name="Endo H."/>
            <person name="Kuwata A."/>
            <person name="Ogata H."/>
        </authorList>
    </citation>
    <scope>NUCLEOTIDE SEQUENCE [LARGE SCALE GENOMIC DNA]</scope>
    <source>
        <strain evidence="3">NIES 3700</strain>
    </source>
</reference>
<keyword evidence="3" id="KW-1185">Reference proteome</keyword>
<dbReference type="AlphaFoldDB" id="A0A9W6ZME5"/>
<feature type="transmembrane region" description="Helical" evidence="1">
    <location>
        <begin position="108"/>
        <end position="125"/>
    </location>
</feature>
<evidence type="ECO:0000313" key="2">
    <source>
        <dbReference type="EMBL" id="GMH57057.1"/>
    </source>
</evidence>
<feature type="transmembrane region" description="Helical" evidence="1">
    <location>
        <begin position="137"/>
        <end position="161"/>
    </location>
</feature>
<keyword evidence="1" id="KW-0812">Transmembrane</keyword>
<evidence type="ECO:0000256" key="1">
    <source>
        <dbReference type="SAM" id="Phobius"/>
    </source>
</evidence>
<protein>
    <submittedName>
        <fullName evidence="2">Uncharacterized protein</fullName>
    </submittedName>
</protein>
<organism evidence="2 3">
    <name type="scientific">Triparma laevis f. longispina</name>
    <dbReference type="NCBI Taxonomy" id="1714387"/>
    <lineage>
        <taxon>Eukaryota</taxon>
        <taxon>Sar</taxon>
        <taxon>Stramenopiles</taxon>
        <taxon>Ochrophyta</taxon>
        <taxon>Bolidophyceae</taxon>
        <taxon>Parmales</taxon>
        <taxon>Triparmaceae</taxon>
        <taxon>Triparma</taxon>
    </lineage>
</organism>
<dbReference type="OrthoDB" id="10309883at2759"/>
<keyword evidence="1" id="KW-1133">Transmembrane helix</keyword>
<feature type="transmembrane region" description="Helical" evidence="1">
    <location>
        <begin position="64"/>
        <end position="87"/>
    </location>
</feature>
<comment type="caution">
    <text evidence="2">The sequence shown here is derived from an EMBL/GenBank/DDBJ whole genome shotgun (WGS) entry which is preliminary data.</text>
</comment>
<evidence type="ECO:0000313" key="3">
    <source>
        <dbReference type="Proteomes" id="UP001165122"/>
    </source>
</evidence>
<name>A0A9W6ZME5_9STRA</name>
<feature type="transmembrane region" description="Helical" evidence="1">
    <location>
        <begin position="265"/>
        <end position="282"/>
    </location>
</feature>
<dbReference type="Proteomes" id="UP001165122">
    <property type="component" value="Unassembled WGS sequence"/>
</dbReference>
<accession>A0A9W6ZME5</accession>
<dbReference type="EMBL" id="BRXW01000459">
    <property type="protein sequence ID" value="GMH57057.1"/>
    <property type="molecule type" value="Genomic_DNA"/>
</dbReference>
<feature type="transmembrane region" description="Helical" evidence="1">
    <location>
        <begin position="182"/>
        <end position="204"/>
    </location>
</feature>